<dbReference type="EMBL" id="SNZB01000001">
    <property type="protein sequence ID" value="TDR23676.1"/>
    <property type="molecule type" value="Genomic_DNA"/>
</dbReference>
<dbReference type="InterPro" id="IPR011076">
    <property type="entry name" value="Malate_synth_sf"/>
</dbReference>
<evidence type="ECO:0000256" key="2">
    <source>
        <dbReference type="ARBA" id="ARBA00022435"/>
    </source>
</evidence>
<comment type="cofactor">
    <cofactor evidence="1 10">
        <name>Mg(2+)</name>
        <dbReference type="ChEBI" id="CHEBI:18420"/>
    </cofactor>
</comment>
<dbReference type="Proteomes" id="UP000295724">
    <property type="component" value="Unassembled WGS sequence"/>
</dbReference>
<evidence type="ECO:0000256" key="1">
    <source>
        <dbReference type="ARBA" id="ARBA00001946"/>
    </source>
</evidence>
<gene>
    <name evidence="10" type="primary">glcB</name>
    <name evidence="18" type="ORF">C8D91_0540</name>
</gene>
<evidence type="ECO:0000256" key="4">
    <source>
        <dbReference type="ARBA" id="ARBA00022532"/>
    </source>
</evidence>
<comment type="similarity">
    <text evidence="10 13">Belongs to the malate synthase family. GlcB subfamily.</text>
</comment>
<evidence type="ECO:0000256" key="7">
    <source>
        <dbReference type="ARBA" id="ARBA00022842"/>
    </source>
</evidence>
<feature type="binding site" evidence="10">
    <location>
        <position position="459"/>
    </location>
    <ligand>
        <name>Mg(2+)</name>
        <dbReference type="ChEBI" id="CHEBI:18420"/>
    </ligand>
</feature>
<dbReference type="Gene3D" id="3.20.20.360">
    <property type="entry name" value="Malate synthase, domain 3"/>
    <property type="match status" value="2"/>
</dbReference>
<dbReference type="InterPro" id="IPR048356">
    <property type="entry name" value="MS_N"/>
</dbReference>
<dbReference type="EC" id="2.3.3.9" evidence="10 11"/>
<feature type="binding site" evidence="10">
    <location>
        <position position="117"/>
    </location>
    <ligand>
        <name>acetyl-CoA</name>
        <dbReference type="ChEBI" id="CHEBI:57288"/>
    </ligand>
</feature>
<evidence type="ECO:0000259" key="16">
    <source>
        <dbReference type="Pfam" id="PF20658"/>
    </source>
</evidence>
<evidence type="ECO:0000313" key="19">
    <source>
        <dbReference type="Proteomes" id="UP000295724"/>
    </source>
</evidence>
<dbReference type="InterPro" id="IPR048355">
    <property type="entry name" value="MS_C"/>
</dbReference>
<evidence type="ECO:0000256" key="5">
    <source>
        <dbReference type="ARBA" id="ARBA00022679"/>
    </source>
</evidence>
<feature type="binding site" evidence="10">
    <location>
        <position position="431"/>
    </location>
    <ligand>
        <name>Mg(2+)</name>
        <dbReference type="ChEBI" id="CHEBI:18420"/>
    </ligand>
</feature>
<dbReference type="Pfam" id="PF20658">
    <property type="entry name" value="MSG_insertion"/>
    <property type="match status" value="1"/>
</dbReference>
<dbReference type="GO" id="GO:0004474">
    <property type="term" value="F:malate synthase activity"/>
    <property type="evidence" value="ECO:0007669"/>
    <property type="project" value="UniProtKB-UniRule"/>
</dbReference>
<dbReference type="UniPathway" id="UPA00703">
    <property type="reaction ID" value="UER00720"/>
</dbReference>
<dbReference type="Gene3D" id="1.20.1220.12">
    <property type="entry name" value="Malate synthase, domain III"/>
    <property type="match status" value="1"/>
</dbReference>
<feature type="active site" description="Proton acceptor" evidence="10 12">
    <location>
        <position position="339"/>
    </location>
</feature>
<evidence type="ECO:0000256" key="10">
    <source>
        <dbReference type="HAMAP-Rule" id="MF_00641"/>
    </source>
</evidence>
<comment type="caution">
    <text evidence="10">Lacks conserved residue(s) required for the propagation of feature annotation.</text>
</comment>
<evidence type="ECO:0000256" key="11">
    <source>
        <dbReference type="NCBIfam" id="TIGR01345"/>
    </source>
</evidence>
<keyword evidence="6 10" id="KW-0479">Metal-binding</keyword>
<evidence type="ECO:0000256" key="13">
    <source>
        <dbReference type="RuleBase" id="RU003572"/>
    </source>
</evidence>
<dbReference type="GO" id="GO:0009436">
    <property type="term" value="P:glyoxylate catabolic process"/>
    <property type="evidence" value="ECO:0007669"/>
    <property type="project" value="TreeGrafter"/>
</dbReference>
<evidence type="ECO:0000256" key="6">
    <source>
        <dbReference type="ARBA" id="ARBA00022723"/>
    </source>
</evidence>
<keyword evidence="19" id="KW-1185">Reference proteome</keyword>
<dbReference type="InterPro" id="IPR046363">
    <property type="entry name" value="MS_N_TIM-barrel_dom"/>
</dbReference>
<dbReference type="OrthoDB" id="9762054at2"/>
<dbReference type="NCBIfam" id="NF002825">
    <property type="entry name" value="PRK02999.1"/>
    <property type="match status" value="1"/>
</dbReference>
<feature type="domain" description="Malate synthase C-terminal" evidence="17">
    <location>
        <begin position="591"/>
        <end position="689"/>
    </location>
</feature>
<dbReference type="AlphaFoldDB" id="A0A4R6XV08"/>
<feature type="modified residue" description="Cysteine sulfenic acid (-SOH)" evidence="10">
    <location>
        <position position="617"/>
    </location>
</feature>
<accession>A0A4R6XV08</accession>
<evidence type="ECO:0000313" key="18">
    <source>
        <dbReference type="EMBL" id="TDR23676.1"/>
    </source>
</evidence>
<feature type="binding site" evidence="10">
    <location>
        <position position="431"/>
    </location>
    <ligand>
        <name>glyoxylate</name>
        <dbReference type="ChEBI" id="CHEBI:36655"/>
    </ligand>
</feature>
<keyword evidence="7 10" id="KW-0460">Magnesium</keyword>
<feature type="domain" description="Malate synthase G alpha-beta insertion" evidence="16">
    <location>
        <begin position="159"/>
        <end position="234"/>
    </location>
</feature>
<feature type="binding site" evidence="10">
    <location>
        <position position="540"/>
    </location>
    <ligand>
        <name>acetyl-CoA</name>
        <dbReference type="ChEBI" id="CHEBI:57288"/>
    </ligand>
</feature>
<reference evidence="18 19" key="1">
    <citation type="submission" date="2019-03" db="EMBL/GenBank/DDBJ databases">
        <title>Genomic Encyclopedia of Type Strains, Phase IV (KMG-IV): sequencing the most valuable type-strain genomes for metagenomic binning, comparative biology and taxonomic classification.</title>
        <authorList>
            <person name="Goeker M."/>
        </authorList>
    </citation>
    <scope>NUCLEOTIDE SEQUENCE [LARGE SCALE GENOMIC DNA]</scope>
    <source>
        <strain evidence="18 19">DSM 25488</strain>
    </source>
</reference>
<dbReference type="InterPro" id="IPR006253">
    <property type="entry name" value="Malate_synthG"/>
</dbReference>
<dbReference type="InterPro" id="IPR044856">
    <property type="entry name" value="Malate_synth_C_sf"/>
</dbReference>
<comment type="function">
    <text evidence="10">Involved in the glycolate utilization. Catalyzes the condensation and subsequent hydrolysis of acetyl-coenzyme A (acetyl-CoA) and glyoxylate to form malate and CoA.</text>
</comment>
<keyword evidence="5 10" id="KW-0808">Transferase</keyword>
<keyword evidence="3 10" id="KW-0963">Cytoplasm</keyword>
<dbReference type="NCBIfam" id="TIGR01345">
    <property type="entry name" value="malate_syn_G"/>
    <property type="match status" value="1"/>
</dbReference>
<dbReference type="GO" id="GO:0006097">
    <property type="term" value="P:glyoxylate cycle"/>
    <property type="evidence" value="ECO:0007669"/>
    <property type="project" value="UniProtKB-UniRule"/>
</dbReference>
<feature type="domain" description="Malate synthase N-terminal" evidence="15">
    <location>
        <begin position="17"/>
        <end position="69"/>
    </location>
</feature>
<dbReference type="GO" id="GO:0006099">
    <property type="term" value="P:tricarboxylic acid cycle"/>
    <property type="evidence" value="ECO:0007669"/>
    <property type="project" value="UniProtKB-KW"/>
</dbReference>
<comment type="caution">
    <text evidence="18">The sequence shown here is derived from an EMBL/GenBank/DDBJ whole genome shotgun (WGS) entry which is preliminary data.</text>
</comment>
<evidence type="ECO:0000256" key="9">
    <source>
        <dbReference type="ARBA" id="ARBA00047918"/>
    </source>
</evidence>
<comment type="subunit">
    <text evidence="10">Monomer.</text>
</comment>
<dbReference type="GO" id="GO:0005829">
    <property type="term" value="C:cytosol"/>
    <property type="evidence" value="ECO:0007669"/>
    <property type="project" value="TreeGrafter"/>
</dbReference>
<keyword evidence="8 10" id="KW-0558">Oxidation</keyword>
<dbReference type="RefSeq" id="WP_099017699.1">
    <property type="nucleotide sequence ID" value="NZ_NIHB01000001.1"/>
</dbReference>
<dbReference type="GO" id="GO:0000287">
    <property type="term" value="F:magnesium ion binding"/>
    <property type="evidence" value="ECO:0007669"/>
    <property type="project" value="TreeGrafter"/>
</dbReference>
<name>A0A4R6XV08_9GAMM</name>
<keyword evidence="4 10" id="KW-0816">Tricarboxylic acid cycle</keyword>
<dbReference type="PANTHER" id="PTHR42739:SF1">
    <property type="entry name" value="MALATE SYNTHASE G"/>
    <property type="match status" value="1"/>
</dbReference>
<organism evidence="18 19">
    <name type="scientific">Marinicella litoralis</name>
    <dbReference type="NCBI Taxonomy" id="644220"/>
    <lineage>
        <taxon>Bacteria</taxon>
        <taxon>Pseudomonadati</taxon>
        <taxon>Pseudomonadota</taxon>
        <taxon>Gammaproteobacteria</taxon>
        <taxon>Lysobacterales</taxon>
        <taxon>Marinicellaceae</taxon>
        <taxon>Marinicella</taxon>
    </lineage>
</organism>
<dbReference type="Pfam" id="PF20656">
    <property type="entry name" value="MS_N"/>
    <property type="match status" value="1"/>
</dbReference>
<evidence type="ECO:0000256" key="3">
    <source>
        <dbReference type="ARBA" id="ARBA00022490"/>
    </source>
</evidence>
<protein>
    <recommendedName>
        <fullName evidence="10 11">Malate synthase G</fullName>
        <ecNumber evidence="10 11">2.3.3.9</ecNumber>
    </recommendedName>
</protein>
<comment type="subcellular location">
    <subcellularLocation>
        <location evidence="10 13">Cytoplasm</location>
    </subcellularLocation>
</comment>
<dbReference type="SUPFAM" id="SSF51645">
    <property type="entry name" value="Malate synthase G"/>
    <property type="match status" value="1"/>
</dbReference>
<evidence type="ECO:0000259" key="15">
    <source>
        <dbReference type="Pfam" id="PF20656"/>
    </source>
</evidence>
<comment type="catalytic activity">
    <reaction evidence="9 10 13">
        <text>glyoxylate + acetyl-CoA + H2O = (S)-malate + CoA + H(+)</text>
        <dbReference type="Rhea" id="RHEA:18181"/>
        <dbReference type="ChEBI" id="CHEBI:15377"/>
        <dbReference type="ChEBI" id="CHEBI:15378"/>
        <dbReference type="ChEBI" id="CHEBI:15589"/>
        <dbReference type="ChEBI" id="CHEBI:36655"/>
        <dbReference type="ChEBI" id="CHEBI:57287"/>
        <dbReference type="ChEBI" id="CHEBI:57288"/>
        <dbReference type="EC" id="2.3.3.9"/>
    </reaction>
</comment>
<proteinExistence type="inferred from homology"/>
<feature type="binding site" evidence="10">
    <location>
        <position position="339"/>
    </location>
    <ligand>
        <name>glyoxylate</name>
        <dbReference type="ChEBI" id="CHEBI:36655"/>
    </ligand>
</feature>
<sequence>MIHYAEKANLKVDPILAAFIDQEVLPETGISSEQFWQSMADIIDELAPVNKQLLEKRVSLQNNIDQWLVKHRNNFNHPAYVKHLKDIGYLVEVGDDFKINTKNVDAEIALQAGPQLVVPTSNARFALNATNARWGSLYDALYGTDVIAEEGGAEKTAGYNPIRGQAVIAYARDFLDQHFALKQGSHHQATAYTIQQGQLSVALENGVTTTLKKPAQCRAYNGSSAQPSQVLLNNNDLHVIIEIDANSPVGQTDKAGVKDLTMEAAVTTIQDFEDSVAAVDGEDKVTVYRNWLGLMRGDLSDTFTKSGRQVTRVAAADKVFKSLDGGALKLHGRSLLFCRNVGHLMTNPAIIDSRGEEIPEGIMDAMVSVLIAMHDLQGLGPLRNSRTGSVYIVKPKMHGPEEAAFANTLFDRVEDELGLDRHTIKIGVMDEERRTTVNLKACIRQVKDRIVFINTGFLDRTGDEIHTSMLLGPMAPKAEIKTMPWIKAYEDWNVDTGLACGFTGQAQIGKGMWAMPDEMAKMMQTKTEHPKAGANCAWVPSPNGATLHAMHYHQINVFEVQQQLLSRPKADINDILSIPLCADPAALTAEQIQHELDNNAQGILGYVVRWIDQGVGCSKVPDINHIGLMEDRATLRISSQHICNWLAHGLCSEPQVNDTFARMAKVVDQQNAHDSSYQNMADDLTNNTAYQAALDLVFMGKEQPSGYTEPLLHAYRMRLKNGPAE</sequence>
<evidence type="ECO:0000256" key="8">
    <source>
        <dbReference type="ARBA" id="ARBA00023097"/>
    </source>
</evidence>
<dbReference type="Pfam" id="PF01274">
    <property type="entry name" value="MS_TIM-barrel"/>
    <property type="match status" value="1"/>
</dbReference>
<evidence type="ECO:0000259" key="17">
    <source>
        <dbReference type="Pfam" id="PF20659"/>
    </source>
</evidence>
<dbReference type="Pfam" id="PF20659">
    <property type="entry name" value="MS_C"/>
    <property type="match status" value="1"/>
</dbReference>
<evidence type="ECO:0000256" key="12">
    <source>
        <dbReference type="PIRSR" id="PIRSR601465-50"/>
    </source>
</evidence>
<feature type="domain" description="Malate synthase TIM barrel" evidence="14">
    <location>
        <begin position="336"/>
        <end position="571"/>
    </location>
</feature>
<feature type="binding site" evidence="10">
    <location>
        <begin position="456"/>
        <end position="459"/>
    </location>
    <ligand>
        <name>glyoxylate</name>
        <dbReference type="ChEBI" id="CHEBI:36655"/>
    </ligand>
</feature>
<keyword evidence="2 10" id="KW-0329">Glyoxylate bypass</keyword>
<feature type="binding site" evidence="10">
    <location>
        <position position="275"/>
    </location>
    <ligand>
        <name>acetyl-CoA</name>
        <dbReference type="ChEBI" id="CHEBI:57288"/>
    </ligand>
</feature>
<dbReference type="InterPro" id="IPR001465">
    <property type="entry name" value="Malate_synthase_TIM"/>
</dbReference>
<evidence type="ECO:0000259" key="14">
    <source>
        <dbReference type="Pfam" id="PF01274"/>
    </source>
</evidence>
<feature type="binding site" evidence="10">
    <location>
        <begin position="124"/>
        <end position="125"/>
    </location>
    <ligand>
        <name>acetyl-CoA</name>
        <dbReference type="ChEBI" id="CHEBI:57288"/>
    </ligand>
</feature>
<dbReference type="InterPro" id="IPR048357">
    <property type="entry name" value="MSG_insertion"/>
</dbReference>
<feature type="binding site" evidence="10">
    <location>
        <position position="312"/>
    </location>
    <ligand>
        <name>acetyl-CoA</name>
        <dbReference type="ChEBI" id="CHEBI:57288"/>
    </ligand>
</feature>
<feature type="active site" description="Proton donor" evidence="10 12">
    <location>
        <position position="631"/>
    </location>
</feature>
<dbReference type="PANTHER" id="PTHR42739">
    <property type="entry name" value="MALATE SYNTHASE G"/>
    <property type="match status" value="1"/>
</dbReference>
<comment type="pathway">
    <text evidence="10 13">Carbohydrate metabolism; glyoxylate cycle; (S)-malate from isocitrate: step 2/2.</text>
</comment>
<dbReference type="HAMAP" id="MF_00641">
    <property type="entry name" value="Malate_synth_G"/>
    <property type="match status" value="1"/>
</dbReference>